<dbReference type="Pfam" id="PF01590">
    <property type="entry name" value="GAF"/>
    <property type="match status" value="1"/>
</dbReference>
<feature type="domain" description="GAF" evidence="1">
    <location>
        <begin position="26"/>
        <end position="168"/>
    </location>
</feature>
<gene>
    <name evidence="2" type="ordered locus">XC_3801</name>
</gene>
<dbReference type="HOGENOM" id="CLU_973034_0_0_6"/>
<protein>
    <submittedName>
        <fullName evidence="2">Histidine kinase/response regulator hybrid protein</fullName>
    </submittedName>
</protein>
<dbReference type="InterPro" id="IPR003018">
    <property type="entry name" value="GAF"/>
</dbReference>
<keyword evidence="2" id="KW-0418">Kinase</keyword>
<dbReference type="Gene3D" id="3.30.450.40">
    <property type="match status" value="1"/>
</dbReference>
<organism evidence="2 3">
    <name type="scientific">Xanthomonas campestris pv. campestris (strain 8004)</name>
    <dbReference type="NCBI Taxonomy" id="314565"/>
    <lineage>
        <taxon>Bacteria</taxon>
        <taxon>Pseudomonadati</taxon>
        <taxon>Pseudomonadota</taxon>
        <taxon>Gammaproteobacteria</taxon>
        <taxon>Lysobacterales</taxon>
        <taxon>Lysobacteraceae</taxon>
        <taxon>Xanthomonas</taxon>
    </lineage>
</organism>
<sequence>MLIAPYPKNEQARLRLLRQLDILDTAAEEVFDEITRELAEKLQVSTALISLVDADRQWFKSRVGLDACETSRDVSFCAHAVGAGEALFVHDALTDVRFKDNPLVQGPPYIRFYAGIPLRSENGLVVGTLCALDAQPKELNEDELRLMNQLAEKASHYVFSRLKSDLSSNLEADAKQIGFDFSPIAMAVFGADEALVAVNTACCDLLGMTKAALVASSANALWKGDSNERLSLKTRAHDSGVLPVTLNAGSFSGKRILLQVVTNAQTSPSFVALLFPENVGASWSKL</sequence>
<reference evidence="2 3" key="1">
    <citation type="journal article" date="2005" name="Genome Res.">
        <title>Comparative and functional genomic analyses of the pathogenicity of phytopathogen Xanthomonas campestris pv. campestris.</title>
        <authorList>
            <person name="Qian W."/>
            <person name="Jia Y."/>
            <person name="Ren S.X."/>
            <person name="He Y.Q."/>
            <person name="Feng J.X."/>
            <person name="Lu L.F."/>
            <person name="Sun Q."/>
            <person name="Ying G."/>
            <person name="Tang D.J."/>
            <person name="Tang H."/>
            <person name="Wu W."/>
            <person name="Hao P."/>
            <person name="Wang L."/>
            <person name="Jiang B.L."/>
            <person name="Zeng S."/>
            <person name="Gu W.Y."/>
            <person name="Lu G."/>
            <person name="Rong L."/>
            <person name="Tian Y."/>
            <person name="Yao Z."/>
            <person name="Fu G."/>
            <person name="Chen B."/>
            <person name="Fang R."/>
            <person name="Qiang B."/>
            <person name="Chen Z."/>
            <person name="Zhao G.P."/>
            <person name="Tang J.L."/>
            <person name="He C."/>
        </authorList>
    </citation>
    <scope>NUCLEOTIDE SEQUENCE [LARGE SCALE GENOMIC DNA]</scope>
    <source>
        <strain evidence="2 3">8004</strain>
    </source>
</reference>
<evidence type="ECO:0000259" key="1">
    <source>
        <dbReference type="SMART" id="SM00065"/>
    </source>
</evidence>
<dbReference type="RefSeq" id="WP_011038813.1">
    <property type="nucleotide sequence ID" value="NC_007086.1"/>
</dbReference>
<dbReference type="SMART" id="SM00065">
    <property type="entry name" value="GAF"/>
    <property type="match status" value="1"/>
</dbReference>
<dbReference type="AlphaFoldDB" id="A0A0H2XBP2"/>
<dbReference type="InterPro" id="IPR029016">
    <property type="entry name" value="GAF-like_dom_sf"/>
</dbReference>
<dbReference type="GO" id="GO:0016301">
    <property type="term" value="F:kinase activity"/>
    <property type="evidence" value="ECO:0007669"/>
    <property type="project" value="UniProtKB-KW"/>
</dbReference>
<dbReference type="PANTHER" id="PTHR43102">
    <property type="entry name" value="SLR1143 PROTEIN"/>
    <property type="match status" value="1"/>
</dbReference>
<evidence type="ECO:0000313" key="3">
    <source>
        <dbReference type="Proteomes" id="UP000000420"/>
    </source>
</evidence>
<dbReference type="KEGG" id="xcb:XC_3801"/>
<accession>A0A0H2XBP2</accession>
<dbReference type="SUPFAM" id="SSF55781">
    <property type="entry name" value="GAF domain-like"/>
    <property type="match status" value="1"/>
</dbReference>
<keyword evidence="2" id="KW-0808">Transferase</keyword>
<proteinExistence type="predicted"/>
<dbReference type="PANTHER" id="PTHR43102:SF2">
    <property type="entry name" value="GAF DOMAIN-CONTAINING PROTEIN"/>
    <property type="match status" value="1"/>
</dbReference>
<dbReference type="EMBL" id="CP000050">
    <property type="protein sequence ID" value="AAY50841.1"/>
    <property type="molecule type" value="Genomic_DNA"/>
</dbReference>
<evidence type="ECO:0000313" key="2">
    <source>
        <dbReference type="EMBL" id="AAY50841.1"/>
    </source>
</evidence>
<name>A0A0H2XBP2_XANC8</name>
<dbReference type="Proteomes" id="UP000000420">
    <property type="component" value="Chromosome"/>
</dbReference>